<dbReference type="PROSITE" id="PS51257">
    <property type="entry name" value="PROKAR_LIPOPROTEIN"/>
    <property type="match status" value="1"/>
</dbReference>
<dbReference type="EMBL" id="FOBW01000010">
    <property type="protein sequence ID" value="SEN21707.1"/>
    <property type="molecule type" value="Genomic_DNA"/>
</dbReference>
<evidence type="ECO:0000259" key="11">
    <source>
        <dbReference type="Pfam" id="PF25198"/>
    </source>
</evidence>
<dbReference type="RefSeq" id="WP_090747058.1">
    <property type="nucleotide sequence ID" value="NZ_FOBW01000010.1"/>
</dbReference>
<dbReference type="PANTHER" id="PTHR35789:SF1">
    <property type="entry name" value="SPORE GERMINATION PROTEIN B3"/>
    <property type="match status" value="1"/>
</dbReference>
<evidence type="ECO:0000256" key="8">
    <source>
        <dbReference type="SAM" id="MobiDB-lite"/>
    </source>
</evidence>
<dbReference type="Pfam" id="PF25198">
    <property type="entry name" value="Spore_GerAC_N"/>
    <property type="match status" value="1"/>
</dbReference>
<dbReference type="STRING" id="930146.SAMN05192533_11066"/>
<dbReference type="PANTHER" id="PTHR35789">
    <property type="entry name" value="SPORE GERMINATION PROTEIN B3"/>
    <property type="match status" value="1"/>
</dbReference>
<reference evidence="13" key="1">
    <citation type="submission" date="2016-10" db="EMBL/GenBank/DDBJ databases">
        <authorList>
            <person name="Varghese N."/>
            <person name="Submissions S."/>
        </authorList>
    </citation>
    <scope>NUCLEOTIDE SEQUENCE [LARGE SCALE GENOMIC DNA]</scope>
    <source>
        <strain evidence="13">B48,IBRC-M 10115,DSM 25386,CECT 8001</strain>
    </source>
</reference>
<evidence type="ECO:0000256" key="2">
    <source>
        <dbReference type="ARBA" id="ARBA00007886"/>
    </source>
</evidence>
<proteinExistence type="inferred from homology"/>
<dbReference type="InterPro" id="IPR038501">
    <property type="entry name" value="Spore_GerAC_C_sf"/>
</dbReference>
<dbReference type="AlphaFoldDB" id="A0A1H8ES56"/>
<dbReference type="InterPro" id="IPR057336">
    <property type="entry name" value="GerAC_N"/>
</dbReference>
<evidence type="ECO:0000256" key="6">
    <source>
        <dbReference type="ARBA" id="ARBA00023139"/>
    </source>
</evidence>
<evidence type="ECO:0000256" key="7">
    <source>
        <dbReference type="ARBA" id="ARBA00023288"/>
    </source>
</evidence>
<feature type="signal peptide" evidence="9">
    <location>
        <begin position="1"/>
        <end position="20"/>
    </location>
</feature>
<organism evidence="12 13">
    <name type="scientific">Mesobacillus persicus</name>
    <dbReference type="NCBI Taxonomy" id="930146"/>
    <lineage>
        <taxon>Bacteria</taxon>
        <taxon>Bacillati</taxon>
        <taxon>Bacillota</taxon>
        <taxon>Bacilli</taxon>
        <taxon>Bacillales</taxon>
        <taxon>Bacillaceae</taxon>
        <taxon>Mesobacillus</taxon>
    </lineage>
</organism>
<keyword evidence="4 9" id="KW-0732">Signal</keyword>
<dbReference type="Pfam" id="PF05504">
    <property type="entry name" value="Spore_GerAC"/>
    <property type="match status" value="1"/>
</dbReference>
<dbReference type="InterPro" id="IPR008844">
    <property type="entry name" value="Spore_GerAC-like"/>
</dbReference>
<dbReference type="NCBIfam" id="TIGR02887">
    <property type="entry name" value="spore_ger_x_C"/>
    <property type="match status" value="1"/>
</dbReference>
<feature type="chain" id="PRO_5039201950" evidence="9">
    <location>
        <begin position="21"/>
        <end position="385"/>
    </location>
</feature>
<evidence type="ECO:0000313" key="13">
    <source>
        <dbReference type="Proteomes" id="UP000198553"/>
    </source>
</evidence>
<feature type="region of interest" description="Disordered" evidence="8">
    <location>
        <begin position="57"/>
        <end position="85"/>
    </location>
</feature>
<evidence type="ECO:0000256" key="1">
    <source>
        <dbReference type="ARBA" id="ARBA00004635"/>
    </source>
</evidence>
<evidence type="ECO:0000256" key="4">
    <source>
        <dbReference type="ARBA" id="ARBA00022729"/>
    </source>
</evidence>
<dbReference type="Gene3D" id="3.30.300.210">
    <property type="entry name" value="Nutrient germinant receptor protein C, domain 3"/>
    <property type="match status" value="1"/>
</dbReference>
<evidence type="ECO:0000256" key="5">
    <source>
        <dbReference type="ARBA" id="ARBA00023136"/>
    </source>
</evidence>
<keyword evidence="3" id="KW-0309">Germination</keyword>
<dbReference type="GO" id="GO:0016020">
    <property type="term" value="C:membrane"/>
    <property type="evidence" value="ECO:0007669"/>
    <property type="project" value="UniProtKB-SubCell"/>
</dbReference>
<keyword evidence="5" id="KW-0472">Membrane</keyword>
<dbReference type="InterPro" id="IPR046953">
    <property type="entry name" value="Spore_GerAC-like_C"/>
</dbReference>
<sequence length="385" mass="43318">MRRTSLLLLALILSSTLLTACWDRVEVNDLAYVLATGFDKEEDGTYRVSVQVPLPSSLGGAGSSGGGGGTGEDGPYFVDSGSGRNIRESNDDLQARMSRKLYFAHRRVVIVGEKMAKEGMGEILNTILIQPQSRLSSFIIMSKGEALEVLNLKNRLEQLPGEAIREMAKTSLEMRAHEVLQDIKRPGKEGVIPVIEKSDKQVKGESGQEIKMQSFAILLGDKVNFITNEKESPAVLWLHNRMRGKSITFPYSEEGEITLRIIQDKVTKDFRMVNGKPAFTVKIKATSTLMENEPYISLDDPKIYKKVIKKMEEEITNQVEELLNHAHAEGSDIAGFGWYLYRNHNPTWDEKWKDDWSAHLKDLEVKVEIEGEIQRMTNTGMKVKE</sequence>
<feature type="domain" description="Spore germination protein N-terminal" evidence="11">
    <location>
        <begin position="23"/>
        <end position="196"/>
    </location>
</feature>
<dbReference type="GO" id="GO:0009847">
    <property type="term" value="P:spore germination"/>
    <property type="evidence" value="ECO:0007669"/>
    <property type="project" value="InterPro"/>
</dbReference>
<evidence type="ECO:0000313" key="12">
    <source>
        <dbReference type="EMBL" id="SEN21707.1"/>
    </source>
</evidence>
<evidence type="ECO:0000256" key="3">
    <source>
        <dbReference type="ARBA" id="ARBA00022544"/>
    </source>
</evidence>
<dbReference type="OrthoDB" id="9816067at2"/>
<keyword evidence="6" id="KW-0564">Palmitate</keyword>
<protein>
    <submittedName>
        <fullName evidence="12">Spore germination protein KC/spore germination protein</fullName>
    </submittedName>
</protein>
<name>A0A1H8ES56_9BACI</name>
<comment type="similarity">
    <text evidence="2">Belongs to the GerABKC lipoprotein family.</text>
</comment>
<comment type="subcellular location">
    <subcellularLocation>
        <location evidence="1">Membrane</location>
        <topology evidence="1">Lipid-anchor</topology>
    </subcellularLocation>
</comment>
<keyword evidence="7" id="KW-0449">Lipoprotein</keyword>
<feature type="compositionally biased region" description="Gly residues" evidence="8">
    <location>
        <begin position="59"/>
        <end position="72"/>
    </location>
</feature>
<evidence type="ECO:0000256" key="9">
    <source>
        <dbReference type="SAM" id="SignalP"/>
    </source>
</evidence>
<accession>A0A1H8ES56</accession>
<gene>
    <name evidence="12" type="ORF">SAMN05192533_11066</name>
</gene>
<dbReference type="Proteomes" id="UP000198553">
    <property type="component" value="Unassembled WGS sequence"/>
</dbReference>
<feature type="domain" description="Spore germination GerAC-like C-terminal" evidence="10">
    <location>
        <begin position="216"/>
        <end position="376"/>
    </location>
</feature>
<evidence type="ECO:0000259" key="10">
    <source>
        <dbReference type="Pfam" id="PF05504"/>
    </source>
</evidence>
<keyword evidence="13" id="KW-1185">Reference proteome</keyword>